<sequence length="866" mass="96587">MAPVTLPGVPTGVATPGLESTTPPPSHTQPPTNVSSESSTPRTTAHANISSSLTEILDNIPEMHDYVDSTEESKAYADANPGRTKSVLRAVLTRWTSHYLAFVRLLELLDYLRIVIAQDRARPPDRRQVIAGDRSAREKATQMVAIIEDSLFWHSLARVVNHLRPLAIATNVLQAQFCRLDTVLMTFGFLYMQFSEMISDDFEVNENVCGAVLASLEKRWSKADQELFIAAVIFNPYIGPNVFDAKNREIGLLLSLSSIQSLARRLYKRFWPESSAEECTRLSLDVSDYFYKRDQFQTLDDDCLTEQLAALKENREPNPLAIFNNLRIPGSSDSSPLIKLACHIFSVSTNSASCERLFSAFGNLLTKLRNRMGSGLMKNVAELGMHLRDQRKNLGSSTERVRRHFTNRNEAETIHPVPPPGIRVGAATSSIVFQDSELGAPPRATIDTATASTQSQPAEAPQAPRDAFRVLIEGHSTASDADDVPIPSSSESFPKVTLKRLFDFTKAAWAEKMKHSGNLGFEAEMELYDLVDLDAAGIEDDGEGSSDAMGNGRYKFRLDTSVPPLPAPSLLASSLEVPIGVPSTLTPALNWIDPATQRYGGFNSDLSMAKYNKRWNSMEEVDDFIADVQRAQCVEFRLIQTIRGIAGKYLEKRHFVCARHGTGGPVKYQRKHPSWARKIPSKVTHCSASLTVKSYPGTNILLGNYDDIHNHPIGPQNLCYTRIPLATRDWIAGQVRMRIMPDKILETLHHPAGMEPLSAREPQREDFITLADIRRIEKDIQAEDIRFHSNDTASLLEWVKQLKNEDSLLAFKSRACPVPPQSNLVSDTFLLAIQTPWQRSMLNKYGSTVLYIDGTHNTTMYENVIF</sequence>
<evidence type="ECO:0000313" key="3">
    <source>
        <dbReference type="Proteomes" id="UP000541558"/>
    </source>
</evidence>
<organism evidence="2 3">
    <name type="scientific">Ephemerocybe angulata</name>
    <dbReference type="NCBI Taxonomy" id="980116"/>
    <lineage>
        <taxon>Eukaryota</taxon>
        <taxon>Fungi</taxon>
        <taxon>Dikarya</taxon>
        <taxon>Basidiomycota</taxon>
        <taxon>Agaricomycotina</taxon>
        <taxon>Agaricomycetes</taxon>
        <taxon>Agaricomycetidae</taxon>
        <taxon>Agaricales</taxon>
        <taxon>Agaricineae</taxon>
        <taxon>Psathyrellaceae</taxon>
        <taxon>Ephemerocybe</taxon>
    </lineage>
</organism>
<proteinExistence type="predicted"/>
<gene>
    <name evidence="2" type="ORF">D9611_011062</name>
</gene>
<dbReference type="OrthoDB" id="1886636at2759"/>
<comment type="caution">
    <text evidence="2">The sequence shown here is derived from an EMBL/GenBank/DDBJ whole genome shotgun (WGS) entry which is preliminary data.</text>
</comment>
<accession>A0A8H5BB44</accession>
<reference evidence="2 3" key="1">
    <citation type="journal article" date="2020" name="ISME J.">
        <title>Uncovering the hidden diversity of litter-decomposition mechanisms in mushroom-forming fungi.</title>
        <authorList>
            <person name="Floudas D."/>
            <person name="Bentzer J."/>
            <person name="Ahren D."/>
            <person name="Johansson T."/>
            <person name="Persson P."/>
            <person name="Tunlid A."/>
        </authorList>
    </citation>
    <scope>NUCLEOTIDE SEQUENCE [LARGE SCALE GENOMIC DNA]</scope>
    <source>
        <strain evidence="2 3">CBS 175.51</strain>
    </source>
</reference>
<dbReference type="EMBL" id="JAACJK010000172">
    <property type="protein sequence ID" value="KAF5319974.1"/>
    <property type="molecule type" value="Genomic_DNA"/>
</dbReference>
<dbReference type="SUPFAM" id="SSF53098">
    <property type="entry name" value="Ribonuclease H-like"/>
    <property type="match status" value="1"/>
</dbReference>
<keyword evidence="3" id="KW-1185">Reference proteome</keyword>
<dbReference type="AlphaFoldDB" id="A0A8H5BB44"/>
<name>A0A8H5BB44_9AGAR</name>
<dbReference type="Proteomes" id="UP000541558">
    <property type="component" value="Unassembled WGS sequence"/>
</dbReference>
<feature type="region of interest" description="Disordered" evidence="1">
    <location>
        <begin position="1"/>
        <end position="47"/>
    </location>
</feature>
<feature type="compositionally biased region" description="Polar residues" evidence="1">
    <location>
        <begin position="33"/>
        <end position="47"/>
    </location>
</feature>
<evidence type="ECO:0000256" key="1">
    <source>
        <dbReference type="SAM" id="MobiDB-lite"/>
    </source>
</evidence>
<protein>
    <recommendedName>
        <fullName evidence="4">HAT C-terminal dimerisation domain-containing protein</fullName>
    </recommendedName>
</protein>
<evidence type="ECO:0000313" key="2">
    <source>
        <dbReference type="EMBL" id="KAF5319974.1"/>
    </source>
</evidence>
<dbReference type="InterPro" id="IPR012337">
    <property type="entry name" value="RNaseH-like_sf"/>
</dbReference>
<evidence type="ECO:0008006" key="4">
    <source>
        <dbReference type="Google" id="ProtNLM"/>
    </source>
</evidence>